<reference evidence="2" key="1">
    <citation type="submission" date="2017-09" db="EMBL/GenBank/DDBJ databases">
        <title>Depth-based differentiation of microbial function through sediment-hosted aquifers and enrichment of novel symbionts in the deep terrestrial subsurface.</title>
        <authorList>
            <person name="Probst A.J."/>
            <person name="Ladd B."/>
            <person name="Jarett J.K."/>
            <person name="Geller-Mcgrath D.E."/>
            <person name="Sieber C.M.K."/>
            <person name="Emerson J.B."/>
            <person name="Anantharaman K."/>
            <person name="Thomas B.C."/>
            <person name="Malmstrom R."/>
            <person name="Stieglmeier M."/>
            <person name="Klingl A."/>
            <person name="Woyke T."/>
            <person name="Ryan C.M."/>
            <person name="Banfield J.F."/>
        </authorList>
    </citation>
    <scope>NUCLEOTIDE SEQUENCE [LARGE SCALE GENOMIC DNA]</scope>
</reference>
<dbReference type="AlphaFoldDB" id="A0A2M8EMR2"/>
<gene>
    <name evidence="1" type="ORF">CO058_00555</name>
</gene>
<dbReference type="EMBL" id="PFSJ01000005">
    <property type="protein sequence ID" value="PJC23967.1"/>
    <property type="molecule type" value="Genomic_DNA"/>
</dbReference>
<dbReference type="Proteomes" id="UP000229756">
    <property type="component" value="Unassembled WGS sequence"/>
</dbReference>
<protein>
    <submittedName>
        <fullName evidence="1">Uncharacterized protein</fullName>
    </submittedName>
</protein>
<name>A0A2M8EMR2_UNCKA</name>
<evidence type="ECO:0000313" key="1">
    <source>
        <dbReference type="EMBL" id="PJC23967.1"/>
    </source>
</evidence>
<sequence length="105" mass="12113">MTNELKDILCKKSNEVLQGIQIFLDKNGKEVTFEMFEKEFPHIQGKALGSLFSAITRTSINNKSIVIAIPQFGSRRKTWKLSKKLTDKERETISKTIKDILEERL</sequence>
<proteinExistence type="predicted"/>
<organism evidence="1 2">
    <name type="scientific">candidate division WWE3 bacterium CG_4_9_14_0_2_um_filter_35_11</name>
    <dbReference type="NCBI Taxonomy" id="1975077"/>
    <lineage>
        <taxon>Bacteria</taxon>
        <taxon>Katanobacteria</taxon>
    </lineage>
</organism>
<accession>A0A2M8EMR2</accession>
<evidence type="ECO:0000313" key="2">
    <source>
        <dbReference type="Proteomes" id="UP000229756"/>
    </source>
</evidence>
<comment type="caution">
    <text evidence="1">The sequence shown here is derived from an EMBL/GenBank/DDBJ whole genome shotgun (WGS) entry which is preliminary data.</text>
</comment>